<keyword evidence="2" id="KW-1185">Reference proteome</keyword>
<dbReference type="Proteomes" id="UP000324832">
    <property type="component" value="Unassembled WGS sequence"/>
</dbReference>
<organism evidence="1 2">
    <name type="scientific">Leptidea sinapis</name>
    <dbReference type="NCBI Taxonomy" id="189913"/>
    <lineage>
        <taxon>Eukaryota</taxon>
        <taxon>Metazoa</taxon>
        <taxon>Ecdysozoa</taxon>
        <taxon>Arthropoda</taxon>
        <taxon>Hexapoda</taxon>
        <taxon>Insecta</taxon>
        <taxon>Pterygota</taxon>
        <taxon>Neoptera</taxon>
        <taxon>Endopterygota</taxon>
        <taxon>Lepidoptera</taxon>
        <taxon>Glossata</taxon>
        <taxon>Ditrysia</taxon>
        <taxon>Papilionoidea</taxon>
        <taxon>Pieridae</taxon>
        <taxon>Dismorphiinae</taxon>
        <taxon>Leptidea</taxon>
    </lineage>
</organism>
<accession>A0A5E4PPK7</accession>
<evidence type="ECO:0000313" key="1">
    <source>
        <dbReference type="EMBL" id="VVC86933.1"/>
    </source>
</evidence>
<sequence>MLAILIDPEHSRWPEALPSVRFAFNTAAAPNQGTGHSAAYITFAHGSVKKLHFTDQIEKAIEAVSNGEKIAVTAQRFRVPRITLHGKITGKTPIGCSMEPSTILTKLEEDILERCLVTLSQKHIPITKDSLPIAMSD</sequence>
<dbReference type="AlphaFoldDB" id="A0A5E4PPK7"/>
<proteinExistence type="predicted"/>
<reference evidence="1 2" key="1">
    <citation type="submission" date="2017-07" db="EMBL/GenBank/DDBJ databases">
        <authorList>
            <person name="Talla V."/>
            <person name="Backstrom N."/>
        </authorList>
    </citation>
    <scope>NUCLEOTIDE SEQUENCE [LARGE SCALE GENOMIC DNA]</scope>
</reference>
<evidence type="ECO:0008006" key="3">
    <source>
        <dbReference type="Google" id="ProtNLM"/>
    </source>
</evidence>
<name>A0A5E4PPK7_9NEOP</name>
<evidence type="ECO:0000313" key="2">
    <source>
        <dbReference type="Proteomes" id="UP000324832"/>
    </source>
</evidence>
<dbReference type="EMBL" id="FZQP02000041">
    <property type="protein sequence ID" value="VVC86933.1"/>
    <property type="molecule type" value="Genomic_DNA"/>
</dbReference>
<gene>
    <name evidence="1" type="ORF">LSINAPIS_LOCUS661</name>
</gene>
<protein>
    <recommendedName>
        <fullName evidence="3">HTH psq-type domain-containing protein</fullName>
    </recommendedName>
</protein>